<dbReference type="AlphaFoldDB" id="A0A2P2QP48"/>
<proteinExistence type="predicted"/>
<evidence type="ECO:0000313" key="1">
    <source>
        <dbReference type="EMBL" id="MBX68779.1"/>
    </source>
</evidence>
<reference evidence="1" key="1">
    <citation type="submission" date="2018-02" db="EMBL/GenBank/DDBJ databases">
        <title>Rhizophora mucronata_Transcriptome.</title>
        <authorList>
            <person name="Meera S.P."/>
            <person name="Sreeshan A."/>
            <person name="Augustine A."/>
        </authorList>
    </citation>
    <scope>NUCLEOTIDE SEQUENCE</scope>
    <source>
        <tissue evidence="1">Leaf</tissue>
    </source>
</reference>
<dbReference type="EMBL" id="GGEC01088295">
    <property type="protein sequence ID" value="MBX68779.1"/>
    <property type="molecule type" value="Transcribed_RNA"/>
</dbReference>
<protein>
    <submittedName>
        <fullName evidence="1">Uncharacterized protein MANES_18G004300</fullName>
    </submittedName>
</protein>
<accession>A0A2P2QP48</accession>
<organism evidence="1">
    <name type="scientific">Rhizophora mucronata</name>
    <name type="common">Asiatic mangrove</name>
    <dbReference type="NCBI Taxonomy" id="61149"/>
    <lineage>
        <taxon>Eukaryota</taxon>
        <taxon>Viridiplantae</taxon>
        <taxon>Streptophyta</taxon>
        <taxon>Embryophyta</taxon>
        <taxon>Tracheophyta</taxon>
        <taxon>Spermatophyta</taxon>
        <taxon>Magnoliopsida</taxon>
        <taxon>eudicotyledons</taxon>
        <taxon>Gunneridae</taxon>
        <taxon>Pentapetalae</taxon>
        <taxon>rosids</taxon>
        <taxon>fabids</taxon>
        <taxon>Malpighiales</taxon>
        <taxon>Rhizophoraceae</taxon>
        <taxon>Rhizophora</taxon>
    </lineage>
</organism>
<sequence>MSATWNNSLAFSKNQEGWTLLTEAPVCDRLGPRCLWCFSRQFLFCKLPRAGLLRIIEIRARFDFKVK</sequence>
<name>A0A2P2QP48_RHIMU</name>